<dbReference type="KEGG" id="pabs:JIR001_17580"/>
<dbReference type="EMBL" id="AP024601">
    <property type="protein sequence ID" value="BCU81975.1"/>
    <property type="molecule type" value="Genomic_DNA"/>
</dbReference>
<dbReference type="Proteomes" id="UP000677436">
    <property type="component" value="Chromosome"/>
</dbReference>
<keyword evidence="2" id="KW-1185">Reference proteome</keyword>
<name>A0A8D5ZMS3_9BACL</name>
<organism evidence="1 2">
    <name type="scientific">Polycladomyces abyssicola</name>
    <dbReference type="NCBI Taxonomy" id="1125966"/>
    <lineage>
        <taxon>Bacteria</taxon>
        <taxon>Bacillati</taxon>
        <taxon>Bacillota</taxon>
        <taxon>Bacilli</taxon>
        <taxon>Bacillales</taxon>
        <taxon>Thermoactinomycetaceae</taxon>
        <taxon>Polycladomyces</taxon>
    </lineage>
</organism>
<dbReference type="AlphaFoldDB" id="A0A8D5ZMS3"/>
<protein>
    <submittedName>
        <fullName evidence="1">Uncharacterized protein</fullName>
    </submittedName>
</protein>
<gene>
    <name evidence="1" type="ORF">JIR001_17580</name>
</gene>
<evidence type="ECO:0000313" key="1">
    <source>
        <dbReference type="EMBL" id="BCU81975.1"/>
    </source>
</evidence>
<accession>A0A8D5ZMS3</accession>
<sequence>MENSPDPLEVAREIIKAKGEPPGRKRLMEIAQCSEWRARKARIG</sequence>
<evidence type="ECO:0000313" key="2">
    <source>
        <dbReference type="Proteomes" id="UP000677436"/>
    </source>
</evidence>
<proteinExistence type="predicted"/>
<reference evidence="1" key="1">
    <citation type="journal article" date="2013" name="Int. J. Syst. Evol. Microbiol.">
        <title>Polycladomyces abyssicola gen. nov., sp. nov., a thermophilic filamentous bacterium isolated from hemipelagic sediment.</title>
        <authorList>
            <person name="Tsubouchi T."/>
            <person name="Shimane Y."/>
            <person name="Mori K."/>
            <person name="Usui K."/>
            <person name="Hiraki T."/>
            <person name="Tame A."/>
            <person name="Uematsu K."/>
            <person name="Maruyama T."/>
            <person name="Hatada Y."/>
        </authorList>
    </citation>
    <scope>NUCLEOTIDE SEQUENCE</scope>
    <source>
        <strain evidence="1">JIR-001</strain>
    </source>
</reference>
<reference evidence="1" key="2">
    <citation type="journal article" date="2021" name="Microbiol. Resour. Announc.">
        <title>Complete Genome Sequence of Polycladomyces abyssicola JIR-001T, Isolated from Hemipelagic Sediment in Deep Seawater.</title>
        <authorList>
            <person name="Tsubouchi T."/>
            <person name="Kaneko Y."/>
        </authorList>
    </citation>
    <scope>NUCLEOTIDE SEQUENCE</scope>
    <source>
        <strain evidence="1">JIR-001</strain>
    </source>
</reference>